<evidence type="ECO:0000313" key="5">
    <source>
        <dbReference type="EMBL" id="KAK7205248.1"/>
    </source>
</evidence>
<keyword evidence="3" id="KW-1133">Transmembrane helix</keyword>
<comment type="subcellular location">
    <subcellularLocation>
        <location evidence="1">Membrane</location>
    </subcellularLocation>
</comment>
<sequence length="131" mass="13751">MSSSSSSASKKRANLCVPYVALEAPAPSDEISGLLASTLPMVAMFLRNKLIAWSAVLVSVQSWLNETEASRSEASQPGWIKLVMSLAGLVVCYMDLLFPAKAVNGALSSITGRDASAVTTRLSMAARATAE</sequence>
<dbReference type="InterPro" id="IPR005351">
    <property type="entry name" value="ASTER"/>
</dbReference>
<dbReference type="Pfam" id="PF03669">
    <property type="entry name" value="ASTER"/>
    <property type="match status" value="1"/>
</dbReference>
<comment type="caution">
    <text evidence="5">The sequence shown here is derived from an EMBL/GenBank/DDBJ whole genome shotgun (WGS) entry which is preliminary data.</text>
</comment>
<gene>
    <name evidence="5" type="ORF">BZA70DRAFT_279415</name>
</gene>
<reference evidence="5 6" key="1">
    <citation type="submission" date="2024-03" db="EMBL/GenBank/DDBJ databases">
        <title>Genome-scale model development and genomic sequencing of the oleaginous clade Lipomyces.</title>
        <authorList>
            <consortium name="Lawrence Berkeley National Laboratory"/>
            <person name="Czajka J.J."/>
            <person name="Han Y."/>
            <person name="Kim J."/>
            <person name="Mondo S.J."/>
            <person name="Hofstad B.A."/>
            <person name="Robles A."/>
            <person name="Haridas S."/>
            <person name="Riley R."/>
            <person name="LaButti K."/>
            <person name="Pangilinan J."/>
            <person name="Andreopoulos W."/>
            <person name="Lipzen A."/>
            <person name="Yan J."/>
            <person name="Wang M."/>
            <person name="Ng V."/>
            <person name="Grigoriev I.V."/>
            <person name="Spatafora J.W."/>
            <person name="Magnuson J.K."/>
            <person name="Baker S.E."/>
            <person name="Pomraning K.R."/>
        </authorList>
    </citation>
    <scope>NUCLEOTIDE SEQUENCE [LARGE SCALE GENOMIC DNA]</scope>
    <source>
        <strain evidence="5 6">Phaff 52-87</strain>
    </source>
</reference>
<dbReference type="PANTHER" id="PTHR28038:SF1">
    <property type="entry name" value="ADL329WP"/>
    <property type="match status" value="1"/>
</dbReference>
<evidence type="ECO:0000313" key="6">
    <source>
        <dbReference type="Proteomes" id="UP001498771"/>
    </source>
</evidence>
<accession>A0ABR1F845</accession>
<keyword evidence="6" id="KW-1185">Reference proteome</keyword>
<dbReference type="GeneID" id="90038286"/>
<evidence type="ECO:0000256" key="3">
    <source>
        <dbReference type="ARBA" id="ARBA00022989"/>
    </source>
</evidence>
<dbReference type="EMBL" id="JBBJBU010000006">
    <property type="protein sequence ID" value="KAK7205248.1"/>
    <property type="molecule type" value="Genomic_DNA"/>
</dbReference>
<protein>
    <submittedName>
        <fullName evidence="5">Uncharacterized protein</fullName>
    </submittedName>
</protein>
<name>A0ABR1F845_9ASCO</name>
<dbReference type="RefSeq" id="XP_064768281.1">
    <property type="nucleotide sequence ID" value="XM_064912774.1"/>
</dbReference>
<keyword evidence="4" id="KW-0472">Membrane</keyword>
<evidence type="ECO:0000256" key="1">
    <source>
        <dbReference type="ARBA" id="ARBA00004370"/>
    </source>
</evidence>
<keyword evidence="2" id="KW-0812">Transmembrane</keyword>
<dbReference type="Proteomes" id="UP001498771">
    <property type="component" value="Unassembled WGS sequence"/>
</dbReference>
<evidence type="ECO:0000256" key="2">
    <source>
        <dbReference type="ARBA" id="ARBA00022692"/>
    </source>
</evidence>
<proteinExistence type="predicted"/>
<organism evidence="5 6">
    <name type="scientific">Myxozyma melibiosi</name>
    <dbReference type="NCBI Taxonomy" id="54550"/>
    <lineage>
        <taxon>Eukaryota</taxon>
        <taxon>Fungi</taxon>
        <taxon>Dikarya</taxon>
        <taxon>Ascomycota</taxon>
        <taxon>Saccharomycotina</taxon>
        <taxon>Lipomycetes</taxon>
        <taxon>Lipomycetales</taxon>
        <taxon>Lipomycetaceae</taxon>
        <taxon>Myxozyma</taxon>
    </lineage>
</organism>
<dbReference type="PANTHER" id="PTHR28038">
    <property type="entry name" value="ADL329WP"/>
    <property type="match status" value="1"/>
</dbReference>
<evidence type="ECO:0000256" key="4">
    <source>
        <dbReference type="ARBA" id="ARBA00023136"/>
    </source>
</evidence>